<name>A0A6G4IXI2_STAAU</name>
<keyword evidence="7" id="KW-0479">Metal-binding</keyword>
<dbReference type="PANTHER" id="PTHR34448">
    <property type="entry name" value="AMINOPEPTIDASE"/>
    <property type="match status" value="1"/>
</dbReference>
<evidence type="ECO:0000256" key="5">
    <source>
        <dbReference type="ARBA" id="ARBA00022438"/>
    </source>
</evidence>
<dbReference type="AlphaFoldDB" id="A0A6G4IXI2"/>
<evidence type="ECO:0000256" key="4">
    <source>
        <dbReference type="ARBA" id="ARBA00008236"/>
    </source>
</evidence>
<comment type="cofactor">
    <cofactor evidence="3">
        <name>Zn(2+)</name>
        <dbReference type="ChEBI" id="CHEBI:29105"/>
    </cofactor>
</comment>
<dbReference type="GO" id="GO:0046872">
    <property type="term" value="F:metal ion binding"/>
    <property type="evidence" value="ECO:0007669"/>
    <property type="project" value="UniProtKB-KW"/>
</dbReference>
<dbReference type="Gene3D" id="3.40.1830.10">
    <property type="entry name" value="Thermophilic metalloprotease (M29)"/>
    <property type="match status" value="1"/>
</dbReference>
<evidence type="ECO:0000256" key="9">
    <source>
        <dbReference type="ARBA" id="ARBA00023049"/>
    </source>
</evidence>
<comment type="cofactor">
    <cofactor evidence="2">
        <name>Mg(2+)</name>
        <dbReference type="ChEBI" id="CHEBI:18420"/>
    </cofactor>
</comment>
<dbReference type="Pfam" id="PF02073">
    <property type="entry name" value="Peptidase_M29"/>
    <property type="match status" value="1"/>
</dbReference>
<reference evidence="10" key="1">
    <citation type="submission" date="2020-02" db="EMBL/GenBank/DDBJ databases">
        <title>Novel Insights Into The Classification of Staphylococcal Beta-Lactamases In Relation To The Cefazolin Inoculum Effect.</title>
        <authorList>
            <person name="Carvajal L.P."/>
            <person name="Rincon S."/>
            <person name="Echeverri A."/>
            <person name="Porras J."/>
            <person name="Rios R."/>
            <person name="Ordonez K."/>
            <person name="Seas C."/>
            <person name="Gomez-Villegas S."/>
            <person name="Diaz L."/>
            <person name="Arias C.A."/>
            <person name="Reyes J."/>
        </authorList>
    </citation>
    <scope>NUCLEOTIDE SEQUENCE</scope>
    <source>
        <strain evidence="10">UCL372</strain>
    </source>
</reference>
<dbReference type="PRINTS" id="PR00919">
    <property type="entry name" value="THERMOPTASE"/>
</dbReference>
<sequence length="418" mass="47267">MGILTNYKEKLQQYAELLVKVGMNVQPKQPVFIRSSVETLELTHLIVEEAYRCGASDVRVVYSDPTLKRLKFENESVEHFANHEIKSYDVEARMDYVKRGAANLALISEDPDLMDGIDSQKLQAFQQQNARAFKGYMESVQKNQFPWVVAAFPSKAWAKRVYPELSVEEAYIKFIDEVFDIVRIDGNDPVENWRQHIANLSVYAQKLQQKNYHALHYVSEGTDLTVGLAKNHIWEDATSYVNGKEQAFIANIPTEEVFTAPDRNRVDGYVTNKLPLSYNDTIIDQFKLMFKDGEIIDFSAEKGEAVLKDLINTDEGSRRLGEVALVPDDSPISNRNTIFYNTLFDENAACHLAIGSAYAFNIQGGTEMTVEEKIASGLNDSNVHVDFMIGSSDLTIYGIFEDGSKELVFENGNWASTF</sequence>
<evidence type="ECO:0000256" key="2">
    <source>
        <dbReference type="ARBA" id="ARBA00001946"/>
    </source>
</evidence>
<gene>
    <name evidence="10" type="ORF">G0X02_13475</name>
</gene>
<keyword evidence="5 10" id="KW-0031">Aminopeptidase</keyword>
<keyword evidence="9" id="KW-0482">Metalloprotease</keyword>
<keyword evidence="6" id="KW-0645">Protease</keyword>
<dbReference type="GO" id="GO:0008237">
    <property type="term" value="F:metallopeptidase activity"/>
    <property type="evidence" value="ECO:0007669"/>
    <property type="project" value="UniProtKB-KW"/>
</dbReference>
<keyword evidence="8" id="KW-0378">Hydrolase</keyword>
<dbReference type="GO" id="GO:0004177">
    <property type="term" value="F:aminopeptidase activity"/>
    <property type="evidence" value="ECO:0007669"/>
    <property type="project" value="UniProtKB-KW"/>
</dbReference>
<dbReference type="GO" id="GO:0006508">
    <property type="term" value="P:proteolysis"/>
    <property type="evidence" value="ECO:0007669"/>
    <property type="project" value="UniProtKB-KW"/>
</dbReference>
<comment type="cofactor">
    <cofactor evidence="1">
        <name>Co(2+)</name>
        <dbReference type="ChEBI" id="CHEBI:48828"/>
    </cofactor>
</comment>
<dbReference type="InterPro" id="IPR052170">
    <property type="entry name" value="M29_Exopeptidase"/>
</dbReference>
<proteinExistence type="inferred from homology"/>
<evidence type="ECO:0000256" key="3">
    <source>
        <dbReference type="ARBA" id="ARBA00001947"/>
    </source>
</evidence>
<organism evidence="10">
    <name type="scientific">Staphylococcus aureus</name>
    <dbReference type="NCBI Taxonomy" id="1280"/>
    <lineage>
        <taxon>Bacteria</taxon>
        <taxon>Bacillati</taxon>
        <taxon>Bacillota</taxon>
        <taxon>Bacilli</taxon>
        <taxon>Bacillales</taxon>
        <taxon>Staphylococcaceae</taxon>
        <taxon>Staphylococcus</taxon>
    </lineage>
</organism>
<dbReference type="EMBL" id="JAAJQV010000213">
    <property type="protein sequence ID" value="NFW01024.1"/>
    <property type="molecule type" value="Genomic_DNA"/>
</dbReference>
<evidence type="ECO:0000313" key="10">
    <source>
        <dbReference type="EMBL" id="NFW01024.1"/>
    </source>
</evidence>
<protein>
    <submittedName>
        <fullName evidence="10">Aminopeptidase</fullName>
    </submittedName>
</protein>
<comment type="caution">
    <text evidence="10">The sequence shown here is derived from an EMBL/GenBank/DDBJ whole genome shotgun (WGS) entry which is preliminary data.</text>
</comment>
<dbReference type="InterPro" id="IPR035097">
    <property type="entry name" value="M29_N-terminal"/>
</dbReference>
<evidence type="ECO:0000256" key="8">
    <source>
        <dbReference type="ARBA" id="ARBA00022801"/>
    </source>
</evidence>
<evidence type="ECO:0000256" key="7">
    <source>
        <dbReference type="ARBA" id="ARBA00022723"/>
    </source>
</evidence>
<evidence type="ECO:0000256" key="6">
    <source>
        <dbReference type="ARBA" id="ARBA00022670"/>
    </source>
</evidence>
<dbReference type="SUPFAM" id="SSF144052">
    <property type="entry name" value="Thermophilic metalloprotease-like"/>
    <property type="match status" value="1"/>
</dbReference>
<dbReference type="InterPro" id="IPR000787">
    <property type="entry name" value="Peptidase_M29"/>
</dbReference>
<accession>A0A6G4IXI2</accession>
<evidence type="ECO:0000256" key="1">
    <source>
        <dbReference type="ARBA" id="ARBA00001941"/>
    </source>
</evidence>
<comment type="similarity">
    <text evidence="4">Belongs to the peptidase M29 family.</text>
</comment>
<dbReference type="PANTHER" id="PTHR34448:SF3">
    <property type="entry name" value="AMINOPEPTIDASE AMPS"/>
    <property type="match status" value="1"/>
</dbReference>